<proteinExistence type="predicted"/>
<name>A0A2K3Q8C1_9HYPO</name>
<evidence type="ECO:0000313" key="2">
    <source>
        <dbReference type="EMBL" id="PNY23778.1"/>
    </source>
</evidence>
<dbReference type="EMBL" id="NRSZ01001048">
    <property type="protein sequence ID" value="PNY23778.1"/>
    <property type="molecule type" value="Genomic_DNA"/>
</dbReference>
<gene>
    <name evidence="2" type="ORF">TCAP_06280</name>
</gene>
<accession>A0A2K3Q8C1</accession>
<reference evidence="2 3" key="1">
    <citation type="submission" date="2017-08" db="EMBL/GenBank/DDBJ databases">
        <title>Harnessing the power of phylogenomics to disentangle the directionality and signatures of interkingdom host jumping in the parasitic fungal genus Tolypocladium.</title>
        <authorList>
            <person name="Quandt C.A."/>
            <person name="Patterson W."/>
            <person name="Spatafora J.W."/>
        </authorList>
    </citation>
    <scope>NUCLEOTIDE SEQUENCE [LARGE SCALE GENOMIC DNA]</scope>
    <source>
        <strain evidence="2 3">CBS 113982</strain>
    </source>
</reference>
<keyword evidence="3" id="KW-1185">Reference proteome</keyword>
<feature type="region of interest" description="Disordered" evidence="1">
    <location>
        <begin position="194"/>
        <end position="214"/>
    </location>
</feature>
<dbReference type="STRING" id="45235.A0A2K3Q8C1"/>
<feature type="compositionally biased region" description="Polar residues" evidence="1">
    <location>
        <begin position="195"/>
        <end position="212"/>
    </location>
</feature>
<feature type="non-terminal residue" evidence="2">
    <location>
        <position position="1"/>
    </location>
</feature>
<evidence type="ECO:0000256" key="1">
    <source>
        <dbReference type="SAM" id="MobiDB-lite"/>
    </source>
</evidence>
<organism evidence="2 3">
    <name type="scientific">Tolypocladium capitatum</name>
    <dbReference type="NCBI Taxonomy" id="45235"/>
    <lineage>
        <taxon>Eukaryota</taxon>
        <taxon>Fungi</taxon>
        <taxon>Dikarya</taxon>
        <taxon>Ascomycota</taxon>
        <taxon>Pezizomycotina</taxon>
        <taxon>Sordariomycetes</taxon>
        <taxon>Hypocreomycetidae</taxon>
        <taxon>Hypocreales</taxon>
        <taxon>Ophiocordycipitaceae</taxon>
        <taxon>Tolypocladium</taxon>
    </lineage>
</organism>
<dbReference type="AlphaFoldDB" id="A0A2K3Q8C1"/>
<evidence type="ECO:0000313" key="3">
    <source>
        <dbReference type="Proteomes" id="UP000236621"/>
    </source>
</evidence>
<dbReference type="Proteomes" id="UP000236621">
    <property type="component" value="Unassembled WGS sequence"/>
</dbReference>
<sequence length="261" mass="28284">GELSRDNCSHSTRRRRRRRRRRLLGTDCAALSSQACPRGGGLATARIRSRASQLRKPQTQGPPLVLHCRESPHHHRNHHAPRTTYHHHVPLTSDHTRTRRPIMAQQPSTPVKVPSSAANYTPATLDPDLRSQINTVLLRDGHVAKIQEALLHALNSHPSNWPTAVQAHALTLLRDGEVSTYPALLRRVLDDVRASSPSSPATFRNGSKTPNGDASRIVNGTAAAAAAGGGGLALPEVVIEEALRVARESLEAVCEIEDAGS</sequence>
<protein>
    <submittedName>
        <fullName evidence="2">Uncharacterized protein</fullName>
    </submittedName>
</protein>
<comment type="caution">
    <text evidence="2">The sequence shown here is derived from an EMBL/GenBank/DDBJ whole genome shotgun (WGS) entry which is preliminary data.</text>
</comment>
<dbReference type="OrthoDB" id="5355007at2759"/>